<evidence type="ECO:0000313" key="3">
    <source>
        <dbReference type="Proteomes" id="UP000267029"/>
    </source>
</evidence>
<dbReference type="AlphaFoldDB" id="A0A0R3UJS9"/>
<dbReference type="OrthoDB" id="6276551at2759"/>
<protein>
    <submittedName>
        <fullName evidence="2">Uncharacterized protein</fullName>
    </submittedName>
</protein>
<dbReference type="EMBL" id="UXSR01005408">
    <property type="protein sequence ID" value="VDD81783.1"/>
    <property type="molecule type" value="Genomic_DNA"/>
</dbReference>
<dbReference type="Proteomes" id="UP000267029">
    <property type="component" value="Unassembled WGS sequence"/>
</dbReference>
<reference evidence="2 3" key="1">
    <citation type="submission" date="2018-10" db="EMBL/GenBank/DDBJ databases">
        <authorList>
            <consortium name="Pathogen Informatics"/>
        </authorList>
    </citation>
    <scope>NUCLEOTIDE SEQUENCE [LARGE SCALE GENOMIC DNA]</scope>
</reference>
<proteinExistence type="predicted"/>
<gene>
    <name evidence="2" type="ORF">MCOS_LOCUS7786</name>
</gene>
<organism evidence="2 3">
    <name type="scientific">Mesocestoides corti</name>
    <name type="common">Flatworm</name>
    <dbReference type="NCBI Taxonomy" id="53468"/>
    <lineage>
        <taxon>Eukaryota</taxon>
        <taxon>Metazoa</taxon>
        <taxon>Spiralia</taxon>
        <taxon>Lophotrochozoa</taxon>
        <taxon>Platyhelminthes</taxon>
        <taxon>Cestoda</taxon>
        <taxon>Eucestoda</taxon>
        <taxon>Cyclophyllidea</taxon>
        <taxon>Mesocestoididae</taxon>
        <taxon>Mesocestoides</taxon>
    </lineage>
</organism>
<sequence>MVDVFASHGLQRIVVGVGLFDRSSPGKAGGICQNGLGKRSFVEAQVPERKETAGSSGKDGGFSEQPSLRDVGDYIKLKKFYAAALEACSIKDEEARQLRQKMSALIGEVEGITRLVATGARAHANTKVVQLLEHQEDLEMEKSVLQMRTQRLVNELENLRPLCKEYAAKACSQTLTNNPRSQYEEAVGKLRLKLELQHVASEVDKMRQELTLRDMEINSYKERMAQLREHSLQQEQLLTARTTELECCKSRELELRRSFAQRLQSLEMTLNASQCAFASREKELLRQLAAAEKRGQCLAANTK</sequence>
<keyword evidence="1" id="KW-0175">Coiled coil</keyword>
<accession>A0A0R3UJS9</accession>
<name>A0A0R3UJS9_MESCO</name>
<feature type="coiled-coil region" evidence="1">
    <location>
        <begin position="189"/>
        <end position="237"/>
    </location>
</feature>
<keyword evidence="3" id="KW-1185">Reference proteome</keyword>
<evidence type="ECO:0000256" key="1">
    <source>
        <dbReference type="SAM" id="Coils"/>
    </source>
</evidence>
<evidence type="ECO:0000313" key="2">
    <source>
        <dbReference type="EMBL" id="VDD81783.1"/>
    </source>
</evidence>